<protein>
    <submittedName>
        <fullName evidence="1">Uncharacterized protein</fullName>
    </submittedName>
</protein>
<reference evidence="1 2" key="1">
    <citation type="submission" date="2020-08" db="EMBL/GenBank/DDBJ databases">
        <title>Sequencing the genomes of 1000 actinobacteria strains.</title>
        <authorList>
            <person name="Klenk H.-P."/>
        </authorList>
    </citation>
    <scope>NUCLEOTIDE SEQUENCE [LARGE SCALE GENOMIC DNA]</scope>
    <source>
        <strain evidence="1 2">DSM 40084</strain>
    </source>
</reference>
<evidence type="ECO:0000313" key="1">
    <source>
        <dbReference type="EMBL" id="MBB5793053.1"/>
    </source>
</evidence>
<sequence>MSGYCYTQLTDVFQEQNGVYRFDRTDKLDVDRVRAAQQRPAAIETRLGRDRSR</sequence>
<dbReference type="Proteomes" id="UP000590647">
    <property type="component" value="Unassembled WGS sequence"/>
</dbReference>
<proteinExistence type="predicted"/>
<evidence type="ECO:0000313" key="2">
    <source>
        <dbReference type="Proteomes" id="UP000590647"/>
    </source>
</evidence>
<comment type="caution">
    <text evidence="1">The sequence shown here is derived from an EMBL/GenBank/DDBJ whole genome shotgun (WGS) entry which is preliminary data.</text>
</comment>
<name>A0A7W9GZQ4_9ACTN</name>
<dbReference type="EMBL" id="JACHNE010000001">
    <property type="protein sequence ID" value="MBB5793053.1"/>
    <property type="molecule type" value="Genomic_DNA"/>
</dbReference>
<gene>
    <name evidence="1" type="ORF">HDA41_001017</name>
</gene>
<organism evidence="1 2">
    <name type="scientific">Streptomyces caelestis</name>
    <dbReference type="NCBI Taxonomy" id="36816"/>
    <lineage>
        <taxon>Bacteria</taxon>
        <taxon>Bacillati</taxon>
        <taxon>Actinomycetota</taxon>
        <taxon>Actinomycetes</taxon>
        <taxon>Kitasatosporales</taxon>
        <taxon>Streptomycetaceae</taxon>
        <taxon>Streptomyces</taxon>
    </lineage>
</organism>
<accession>A0A7W9GZQ4</accession>
<keyword evidence="2" id="KW-1185">Reference proteome</keyword>
<dbReference type="AlphaFoldDB" id="A0A7W9GZQ4"/>